<keyword evidence="1" id="KW-1133">Transmembrane helix</keyword>
<keyword evidence="1" id="KW-0812">Transmembrane</keyword>
<dbReference type="AlphaFoldDB" id="A0A0B3VSI2"/>
<organism evidence="2 3">
    <name type="scientific">Terrisporobacter othiniensis</name>
    <dbReference type="NCBI Taxonomy" id="1577792"/>
    <lineage>
        <taxon>Bacteria</taxon>
        <taxon>Bacillati</taxon>
        <taxon>Bacillota</taxon>
        <taxon>Clostridia</taxon>
        <taxon>Peptostreptococcales</taxon>
        <taxon>Peptostreptococcaceae</taxon>
        <taxon>Terrisporobacter</taxon>
    </lineage>
</organism>
<evidence type="ECO:0000313" key="3">
    <source>
        <dbReference type="Proteomes" id="UP000031189"/>
    </source>
</evidence>
<gene>
    <name evidence="2" type="ORF">QX51_17555</name>
</gene>
<reference evidence="2 3" key="1">
    <citation type="submission" date="2014-12" db="EMBL/GenBank/DDBJ databases">
        <title>Draft genome sequence of Terrisporobacter sp. 08-306576, isolated from the blood culture of a bacteremia patient.</title>
        <authorList>
            <person name="Lund L.C."/>
            <person name="Sydenham T.V."/>
            <person name="Hogh S.V."/>
            <person name="Skov M.N."/>
            <person name="Kemp M."/>
            <person name="Justesen U.S."/>
        </authorList>
    </citation>
    <scope>NUCLEOTIDE SEQUENCE [LARGE SCALE GENOMIC DNA]</scope>
    <source>
        <strain evidence="2 3">08-306576</strain>
    </source>
</reference>
<sequence>MSKRRYHFIIPILLLLSIIGSFVCIVYNLKYYHDNLWDEISTNQLPIYVADQLVVDEKGNYYIGSDYNKYIQVFDPKGNYKFTISLSGGRSNNFTVNKNKLLFILYGEPIIEYTIDLDKREVISEREIDDKSDDIFALYSQVPPMVYSKGNKAYRLERSLFVLNKISITEGDKTETVILKNVPKFPIITPFWMGLIVLSFWGLALYTHIVLHGKQIKEKIKYYKDKYIP</sequence>
<dbReference type="OrthoDB" id="9968831at2"/>
<comment type="caution">
    <text evidence="2">The sequence shown here is derived from an EMBL/GenBank/DDBJ whole genome shotgun (WGS) entry which is preliminary data.</text>
</comment>
<dbReference type="RefSeq" id="WP_039681202.1">
    <property type="nucleotide sequence ID" value="NZ_JAWGXO010000006.1"/>
</dbReference>
<accession>A0A0B3VSI2</accession>
<name>A0A0B3VSI2_9FIRM</name>
<evidence type="ECO:0000256" key="1">
    <source>
        <dbReference type="SAM" id="Phobius"/>
    </source>
</evidence>
<dbReference type="EMBL" id="JWHR01000150">
    <property type="protein sequence ID" value="KHS55758.1"/>
    <property type="molecule type" value="Genomic_DNA"/>
</dbReference>
<feature type="transmembrane region" description="Helical" evidence="1">
    <location>
        <begin position="191"/>
        <end position="211"/>
    </location>
</feature>
<keyword evidence="1" id="KW-0472">Membrane</keyword>
<evidence type="ECO:0000313" key="2">
    <source>
        <dbReference type="EMBL" id="KHS55758.1"/>
    </source>
</evidence>
<dbReference type="SUPFAM" id="SSF63829">
    <property type="entry name" value="Calcium-dependent phosphotriesterase"/>
    <property type="match status" value="1"/>
</dbReference>
<proteinExistence type="predicted"/>
<feature type="transmembrane region" description="Helical" evidence="1">
    <location>
        <begin position="7"/>
        <end position="29"/>
    </location>
</feature>
<protein>
    <submittedName>
        <fullName evidence="2">Uncharacterized protein</fullName>
    </submittedName>
</protein>
<dbReference type="Proteomes" id="UP000031189">
    <property type="component" value="Unassembled WGS sequence"/>
</dbReference>
<keyword evidence="3" id="KW-1185">Reference proteome</keyword>